<feature type="signal peptide" evidence="1">
    <location>
        <begin position="1"/>
        <end position="20"/>
    </location>
</feature>
<evidence type="ECO:0000313" key="3">
    <source>
        <dbReference type="Proteomes" id="UP000598820"/>
    </source>
</evidence>
<comment type="caution">
    <text evidence="2">The sequence shown here is derived from an EMBL/GenBank/DDBJ whole genome shotgun (WGS) entry which is preliminary data.</text>
</comment>
<evidence type="ECO:0000256" key="1">
    <source>
        <dbReference type="SAM" id="SignalP"/>
    </source>
</evidence>
<dbReference type="RefSeq" id="WP_190892963.1">
    <property type="nucleotide sequence ID" value="NZ_JACWZY010000058.1"/>
</dbReference>
<reference evidence="2" key="1">
    <citation type="submission" date="2020-09" db="EMBL/GenBank/DDBJ databases">
        <authorList>
            <person name="Kim M.K."/>
        </authorList>
    </citation>
    <scope>NUCLEOTIDE SEQUENCE</scope>
    <source>
        <strain evidence="2">BT702</strain>
    </source>
</reference>
<keyword evidence="3" id="KW-1185">Reference proteome</keyword>
<evidence type="ECO:0008006" key="4">
    <source>
        <dbReference type="Google" id="ProtNLM"/>
    </source>
</evidence>
<keyword evidence="1" id="KW-0732">Signal</keyword>
<organism evidence="2 3">
    <name type="scientific">Spirosoma profusum</name>
    <dbReference type="NCBI Taxonomy" id="2771354"/>
    <lineage>
        <taxon>Bacteria</taxon>
        <taxon>Pseudomonadati</taxon>
        <taxon>Bacteroidota</taxon>
        <taxon>Cytophagia</taxon>
        <taxon>Cytophagales</taxon>
        <taxon>Cytophagaceae</taxon>
        <taxon>Spirosoma</taxon>
    </lineage>
</organism>
<gene>
    <name evidence="2" type="ORF">IC229_33075</name>
</gene>
<evidence type="ECO:0000313" key="2">
    <source>
        <dbReference type="EMBL" id="MBD2705491.1"/>
    </source>
</evidence>
<feature type="chain" id="PRO_5037518261" description="DUF1579 domain-containing protein" evidence="1">
    <location>
        <begin position="21"/>
        <end position="180"/>
    </location>
</feature>
<dbReference type="AlphaFoldDB" id="A0A927AW69"/>
<name>A0A927AW69_9BACT</name>
<dbReference type="EMBL" id="JACWZY010000058">
    <property type="protein sequence ID" value="MBD2705491.1"/>
    <property type="molecule type" value="Genomic_DNA"/>
</dbReference>
<accession>A0A927AW69</accession>
<dbReference type="Proteomes" id="UP000598820">
    <property type="component" value="Unassembled WGS sequence"/>
</dbReference>
<proteinExistence type="predicted"/>
<protein>
    <recommendedName>
        <fullName evidence="4">DUF1579 domain-containing protein</fullName>
    </recommendedName>
</protein>
<sequence length="180" mass="21498">MIRFILVIYVLFTLHLTAYSQTTASFAPTEDVHYYDFWAGNWQKLVDGKIDTAADYFQVKRGVHAASFEENWRMVLAANRIVYAQALRAWDQATQKWMYTWISDTGLYQVWEGKKIGSDWYIYRNFNIDGDKYLSRQAWLPDGPERLIRISEKSYDEGKTWQLRFKEYYQRKKESPNSIK</sequence>